<dbReference type="RefSeq" id="WP_138491606.1">
    <property type="nucleotide sequence ID" value="NZ_CP047628.1"/>
</dbReference>
<dbReference type="EMBL" id="CP047628">
    <property type="protein sequence ID" value="QIW58323.1"/>
    <property type="molecule type" value="Genomic_DNA"/>
</dbReference>
<evidence type="ECO:0000313" key="2">
    <source>
        <dbReference type="Proteomes" id="UP000501558"/>
    </source>
</evidence>
<reference evidence="1 2" key="1">
    <citation type="submission" date="2019-12" db="EMBL/GenBank/DDBJ databases">
        <title>Whole genome sequences of Lactococcus raffinolactis strains isolated from sewage.</title>
        <authorList>
            <person name="Ybazeta G."/>
            <person name="Ross M."/>
            <person name="Brabant-Kirwan D."/>
            <person name="Saleh M."/>
            <person name="Dillon J.A."/>
            <person name="Splinter K."/>
            <person name="Nokhbeh R."/>
        </authorList>
    </citation>
    <scope>NUCLEOTIDE SEQUENCE [LARGE SCALE GENOMIC DNA]</scope>
    <source>
        <strain evidence="1 2">Lr_19_14</strain>
    </source>
</reference>
<proteinExistence type="predicted"/>
<sequence length="144" mass="16794">MARKKQELSRKTLSGLEEQMRLYPKIPRLKAEALVTAELSREHDVNWWIKGSRKKSEPPLEALMRKENNKAYQYYDQLEKDIDSTMSGLAPELQKLVRECFWGENSYYDWGTIGAVYMGVGVGQAYSIRYKILELFALHRGVLF</sequence>
<gene>
    <name evidence="1" type="ORF">GU334_05140</name>
</gene>
<dbReference type="Proteomes" id="UP000501558">
    <property type="component" value="Chromosome"/>
</dbReference>
<name>A0AAE7CSW5_9LACT</name>
<dbReference type="AlphaFoldDB" id="A0AAE7CSW5"/>
<organism evidence="1 2">
    <name type="scientific">Pseudolactococcus raffinolactis</name>
    <dbReference type="NCBI Taxonomy" id="1366"/>
    <lineage>
        <taxon>Bacteria</taxon>
        <taxon>Bacillati</taxon>
        <taxon>Bacillota</taxon>
        <taxon>Bacilli</taxon>
        <taxon>Lactobacillales</taxon>
        <taxon>Streptococcaceae</taxon>
        <taxon>Pseudolactococcus</taxon>
    </lineage>
</organism>
<protein>
    <submittedName>
        <fullName evidence="1">Transcriptional regulator</fullName>
    </submittedName>
</protein>
<keyword evidence="2" id="KW-1185">Reference proteome</keyword>
<accession>A0AAE7CSW5</accession>
<evidence type="ECO:0000313" key="1">
    <source>
        <dbReference type="EMBL" id="QIW58323.1"/>
    </source>
</evidence>